<dbReference type="InterPro" id="IPR005119">
    <property type="entry name" value="LysR_subst-bd"/>
</dbReference>
<dbReference type="PROSITE" id="PS50931">
    <property type="entry name" value="HTH_LYSR"/>
    <property type="match status" value="1"/>
</dbReference>
<dbReference type="Pfam" id="PF00126">
    <property type="entry name" value="HTH_1"/>
    <property type="match status" value="1"/>
</dbReference>
<dbReference type="InterPro" id="IPR000847">
    <property type="entry name" value="LysR_HTH_N"/>
</dbReference>
<evidence type="ECO:0000256" key="4">
    <source>
        <dbReference type="ARBA" id="ARBA00023163"/>
    </source>
</evidence>
<protein>
    <submittedName>
        <fullName evidence="6">LysR family transcriptional regulator</fullName>
    </submittedName>
</protein>
<evidence type="ECO:0000313" key="7">
    <source>
        <dbReference type="Proteomes" id="UP000269041"/>
    </source>
</evidence>
<dbReference type="InterPro" id="IPR036388">
    <property type="entry name" value="WH-like_DNA-bd_sf"/>
</dbReference>
<dbReference type="SUPFAM" id="SSF53850">
    <property type="entry name" value="Periplasmic binding protein-like II"/>
    <property type="match status" value="1"/>
</dbReference>
<evidence type="ECO:0000259" key="5">
    <source>
        <dbReference type="PROSITE" id="PS50931"/>
    </source>
</evidence>
<dbReference type="GO" id="GO:0043565">
    <property type="term" value="F:sequence-specific DNA binding"/>
    <property type="evidence" value="ECO:0007669"/>
    <property type="project" value="TreeGrafter"/>
</dbReference>
<dbReference type="GO" id="GO:0006351">
    <property type="term" value="P:DNA-templated transcription"/>
    <property type="evidence" value="ECO:0007669"/>
    <property type="project" value="TreeGrafter"/>
</dbReference>
<dbReference type="AlphaFoldDB" id="A0A3R9FL82"/>
<evidence type="ECO:0000256" key="2">
    <source>
        <dbReference type="ARBA" id="ARBA00023015"/>
    </source>
</evidence>
<keyword evidence="4" id="KW-0804">Transcription</keyword>
<dbReference type="OrthoDB" id="5825379at2"/>
<keyword evidence="3" id="KW-0238">DNA-binding</keyword>
<dbReference type="FunFam" id="1.10.10.10:FF:000001">
    <property type="entry name" value="LysR family transcriptional regulator"/>
    <property type="match status" value="1"/>
</dbReference>
<dbReference type="Proteomes" id="UP000269041">
    <property type="component" value="Unassembled WGS sequence"/>
</dbReference>
<proteinExistence type="inferred from homology"/>
<gene>
    <name evidence="6" type="ORF">EJA03_12815</name>
</gene>
<dbReference type="Gene3D" id="3.40.190.290">
    <property type="match status" value="1"/>
</dbReference>
<comment type="caution">
    <text evidence="6">The sequence shown here is derived from an EMBL/GenBank/DDBJ whole genome shotgun (WGS) entry which is preliminary data.</text>
</comment>
<organism evidence="6 7">
    <name type="scientific">Vibrio pectenicida</name>
    <dbReference type="NCBI Taxonomy" id="62763"/>
    <lineage>
        <taxon>Bacteria</taxon>
        <taxon>Pseudomonadati</taxon>
        <taxon>Pseudomonadota</taxon>
        <taxon>Gammaproteobacteria</taxon>
        <taxon>Vibrionales</taxon>
        <taxon>Vibrionaceae</taxon>
        <taxon>Vibrio</taxon>
    </lineage>
</organism>
<dbReference type="SUPFAM" id="SSF46785">
    <property type="entry name" value="Winged helix' DNA-binding domain"/>
    <property type="match status" value="1"/>
</dbReference>
<evidence type="ECO:0000256" key="1">
    <source>
        <dbReference type="ARBA" id="ARBA00009437"/>
    </source>
</evidence>
<feature type="domain" description="HTH lysR-type" evidence="5">
    <location>
        <begin position="1"/>
        <end position="59"/>
    </location>
</feature>
<evidence type="ECO:0000313" key="6">
    <source>
        <dbReference type="EMBL" id="RSD30631.1"/>
    </source>
</evidence>
<name>A0A3R9FL82_9VIBR</name>
<dbReference type="GO" id="GO:0003700">
    <property type="term" value="F:DNA-binding transcription factor activity"/>
    <property type="evidence" value="ECO:0007669"/>
    <property type="project" value="InterPro"/>
</dbReference>
<dbReference type="InterPro" id="IPR058163">
    <property type="entry name" value="LysR-type_TF_proteobact-type"/>
</dbReference>
<dbReference type="Gene3D" id="1.10.10.10">
    <property type="entry name" value="Winged helix-like DNA-binding domain superfamily/Winged helix DNA-binding domain"/>
    <property type="match status" value="1"/>
</dbReference>
<dbReference type="EMBL" id="RSFA01000058">
    <property type="protein sequence ID" value="RSD30631.1"/>
    <property type="molecule type" value="Genomic_DNA"/>
</dbReference>
<sequence>MNKQRQMMIFKTIVDSGSISKAAERLELSKSVLSNHLKQLENELNIDLLKRTTRRQSLTLAGEQFYQHCVALNDVMSHAWEDIHQLQQQPHGKVSITAPVALMELIVIPALSSAFSSYPKVSLNLIADDRQLDLLQHDIDIAIRFGESPDSTIKQKRIGRFQDVLCQSKHTCQNAAEANYIANHWQAKDIIHTLNHRESSSTTELCYTAHHRANNINQVASLIQHGMGVGLLPDFLLDQYPDLEPCFKEHYLAINNVYALHPYSKSPPVSVVHAINAVEKRLKSVTEF</sequence>
<keyword evidence="2" id="KW-0805">Transcription regulation</keyword>
<dbReference type="RefSeq" id="WP_125322139.1">
    <property type="nucleotide sequence ID" value="NZ_AP024890.1"/>
</dbReference>
<accession>A0A3R9FL82</accession>
<dbReference type="PANTHER" id="PTHR30537">
    <property type="entry name" value="HTH-TYPE TRANSCRIPTIONAL REGULATOR"/>
    <property type="match status" value="1"/>
</dbReference>
<dbReference type="PANTHER" id="PTHR30537:SF5">
    <property type="entry name" value="HTH-TYPE TRANSCRIPTIONAL ACTIVATOR TTDR-RELATED"/>
    <property type="match status" value="1"/>
</dbReference>
<reference evidence="6 7" key="1">
    <citation type="submission" date="2018-12" db="EMBL/GenBank/DDBJ databases">
        <title>Genomic taxonomy of the Vibrionaceae family.</title>
        <authorList>
            <person name="Gomez-Gil B."/>
            <person name="Enciso-Ibarra K."/>
        </authorList>
    </citation>
    <scope>NUCLEOTIDE SEQUENCE [LARGE SCALE GENOMIC DNA]</scope>
    <source>
        <strain evidence="6 7">CAIM 594</strain>
    </source>
</reference>
<dbReference type="Pfam" id="PF03466">
    <property type="entry name" value="LysR_substrate"/>
    <property type="match status" value="1"/>
</dbReference>
<evidence type="ECO:0000256" key="3">
    <source>
        <dbReference type="ARBA" id="ARBA00023125"/>
    </source>
</evidence>
<keyword evidence="7" id="KW-1185">Reference proteome</keyword>
<dbReference type="InterPro" id="IPR036390">
    <property type="entry name" value="WH_DNA-bd_sf"/>
</dbReference>
<comment type="similarity">
    <text evidence="1">Belongs to the LysR transcriptional regulatory family.</text>
</comment>